<dbReference type="EMBL" id="CAKMRJ010004445">
    <property type="protein sequence ID" value="CAH1438758.1"/>
    <property type="molecule type" value="Genomic_DNA"/>
</dbReference>
<feature type="domain" description="DOG1" evidence="1">
    <location>
        <begin position="8"/>
        <end position="228"/>
    </location>
</feature>
<evidence type="ECO:0000259" key="1">
    <source>
        <dbReference type="PROSITE" id="PS51806"/>
    </source>
</evidence>
<protein>
    <recommendedName>
        <fullName evidence="1">DOG1 domain-containing protein</fullName>
    </recommendedName>
</protein>
<name>A0AAU9NLK7_9ASTR</name>
<reference evidence="2 3" key="1">
    <citation type="submission" date="2022-01" db="EMBL/GenBank/DDBJ databases">
        <authorList>
            <person name="Xiong W."/>
            <person name="Schranz E."/>
        </authorList>
    </citation>
    <scope>NUCLEOTIDE SEQUENCE [LARGE SCALE GENOMIC DNA]</scope>
</reference>
<dbReference type="InterPro" id="IPR051886">
    <property type="entry name" value="Seed_Dev/Stress_Resp_Reg"/>
</dbReference>
<dbReference type="AlphaFoldDB" id="A0AAU9NLK7"/>
<dbReference type="PANTHER" id="PTHR46354">
    <property type="entry name" value="DOG1 DOMAIN-CONTAINING PROTEIN"/>
    <property type="match status" value="1"/>
</dbReference>
<accession>A0AAU9NLK7</accession>
<dbReference type="Pfam" id="PF14144">
    <property type="entry name" value="DOG1"/>
    <property type="match status" value="1"/>
</dbReference>
<evidence type="ECO:0000313" key="3">
    <source>
        <dbReference type="Proteomes" id="UP001157418"/>
    </source>
</evidence>
<dbReference type="InterPro" id="IPR025422">
    <property type="entry name" value="TGA_domain"/>
</dbReference>
<proteinExistence type="predicted"/>
<dbReference type="GO" id="GO:0043565">
    <property type="term" value="F:sequence-specific DNA binding"/>
    <property type="evidence" value="ECO:0007669"/>
    <property type="project" value="InterPro"/>
</dbReference>
<dbReference type="Proteomes" id="UP001157418">
    <property type="component" value="Unassembled WGS sequence"/>
</dbReference>
<keyword evidence="3" id="KW-1185">Reference proteome</keyword>
<comment type="caution">
    <text evidence="2">The sequence shown here is derived from an EMBL/GenBank/DDBJ whole genome shotgun (WGS) entry which is preliminary data.</text>
</comment>
<dbReference type="PROSITE" id="PS51806">
    <property type="entry name" value="DOG1"/>
    <property type="match status" value="1"/>
</dbReference>
<dbReference type="GO" id="GO:0006351">
    <property type="term" value="P:DNA-templated transcription"/>
    <property type="evidence" value="ECO:0007669"/>
    <property type="project" value="InterPro"/>
</dbReference>
<sequence>MENSARSQTEFQTFFREWLIQLELYLNQLLNFLQFPDDHQQDQPNHKQLILRVMAHYHDYFLAKARVSSRNVFLVLSPPWFSPYERTFLWVAGFKPGLSLCIVKTCGLELTSDQVERIERLTVETKDDESAIAERLVTLQQQVLAPTILALTRMGGREVNGMIDDADAAVDSLAKGMEFLVGLADFLREKTVAKVVGILTTDQTVMFLAAMIQFQLRIRRWGQLRETEIHRDANNPLSSGFGGGGS</sequence>
<dbReference type="PANTHER" id="PTHR46354:SF10">
    <property type="entry name" value="TRANSCRIPTION FACTOR TGA5-LIKE"/>
    <property type="match status" value="1"/>
</dbReference>
<organism evidence="2 3">
    <name type="scientific">Lactuca virosa</name>
    <dbReference type="NCBI Taxonomy" id="75947"/>
    <lineage>
        <taxon>Eukaryota</taxon>
        <taxon>Viridiplantae</taxon>
        <taxon>Streptophyta</taxon>
        <taxon>Embryophyta</taxon>
        <taxon>Tracheophyta</taxon>
        <taxon>Spermatophyta</taxon>
        <taxon>Magnoliopsida</taxon>
        <taxon>eudicotyledons</taxon>
        <taxon>Gunneridae</taxon>
        <taxon>Pentapetalae</taxon>
        <taxon>asterids</taxon>
        <taxon>campanulids</taxon>
        <taxon>Asterales</taxon>
        <taxon>Asteraceae</taxon>
        <taxon>Cichorioideae</taxon>
        <taxon>Cichorieae</taxon>
        <taxon>Lactucinae</taxon>
        <taxon>Lactuca</taxon>
    </lineage>
</organism>
<evidence type="ECO:0000313" key="2">
    <source>
        <dbReference type="EMBL" id="CAH1438758.1"/>
    </source>
</evidence>
<gene>
    <name evidence="2" type="ORF">LVIROSA_LOCUS24996</name>
</gene>